<evidence type="ECO:0000313" key="2">
    <source>
        <dbReference type="Proteomes" id="UP001211015"/>
    </source>
</evidence>
<dbReference type="EMBL" id="JAQMLV010000004">
    <property type="protein sequence ID" value="MDB8744139.1"/>
    <property type="molecule type" value="Genomic_DNA"/>
</dbReference>
<gene>
    <name evidence="1" type="ORF">PNU62_03835</name>
</gene>
<name>A0AAW6EB34_9FIRM</name>
<accession>A0AAW6EB34</accession>
<organism evidence="1 2">
    <name type="scientific">Ruminococcus bicirculans</name>
    <name type="common">ex Wegman et al. 2014</name>
    <dbReference type="NCBI Taxonomy" id="1160721"/>
    <lineage>
        <taxon>Bacteria</taxon>
        <taxon>Bacillati</taxon>
        <taxon>Bacillota</taxon>
        <taxon>Clostridia</taxon>
        <taxon>Eubacteriales</taxon>
        <taxon>Oscillospiraceae</taxon>
        <taxon>Ruminococcus</taxon>
    </lineage>
</organism>
<comment type="caution">
    <text evidence="1">The sequence shown here is derived from an EMBL/GenBank/DDBJ whole genome shotgun (WGS) entry which is preliminary data.</text>
</comment>
<protein>
    <submittedName>
        <fullName evidence="1">Phosphatase</fullName>
    </submittedName>
</protein>
<dbReference type="Proteomes" id="UP001211015">
    <property type="component" value="Unassembled WGS sequence"/>
</dbReference>
<sequence length="57" mass="6612">MIDLTTLSEEEKAVILAKRAYKRAWNAKNKDKVKAINDRFYKKQAEKLASKAQKETV</sequence>
<dbReference type="AlphaFoldDB" id="A0AAW6EB34"/>
<reference evidence="1" key="1">
    <citation type="submission" date="2023-01" db="EMBL/GenBank/DDBJ databases">
        <title>Human gut microbiome strain richness.</title>
        <authorList>
            <person name="Chen-Liaw A."/>
        </authorList>
    </citation>
    <scope>NUCLEOTIDE SEQUENCE</scope>
    <source>
        <strain evidence="1">1001275st1_F4_1001275B_160808</strain>
    </source>
</reference>
<dbReference type="RefSeq" id="WP_195388010.1">
    <property type="nucleotide sequence ID" value="NZ_JADNGL010000003.1"/>
</dbReference>
<evidence type="ECO:0000313" key="1">
    <source>
        <dbReference type="EMBL" id="MDB8744139.1"/>
    </source>
</evidence>
<proteinExistence type="predicted"/>